<accession>A0AAN5IDC6</accession>
<reference evidence="7" key="1">
    <citation type="submission" date="2022-10" db="EMBL/GenBank/DDBJ databases">
        <title>Genome assembly of Pristionchus species.</title>
        <authorList>
            <person name="Yoshida K."/>
            <person name="Sommer R.J."/>
        </authorList>
    </citation>
    <scope>NUCLEOTIDE SEQUENCE [LARGE SCALE GENOMIC DNA]</scope>
    <source>
        <strain evidence="7">RS5460</strain>
    </source>
</reference>
<dbReference type="CDD" id="cd00037">
    <property type="entry name" value="CLECT"/>
    <property type="match status" value="2"/>
</dbReference>
<dbReference type="Gene3D" id="3.10.100.10">
    <property type="entry name" value="Mannose-Binding Protein A, subunit A"/>
    <property type="match status" value="2"/>
</dbReference>
<dbReference type="PROSITE" id="PS00615">
    <property type="entry name" value="C_TYPE_LECTIN_1"/>
    <property type="match status" value="1"/>
</dbReference>
<comment type="caution">
    <text evidence="2">Lacks conserved residue(s) required for the propagation of feature annotation.</text>
</comment>
<dbReference type="InterPro" id="IPR018378">
    <property type="entry name" value="C-type_lectin_CS"/>
</dbReference>
<dbReference type="InterPro" id="IPR000859">
    <property type="entry name" value="CUB_dom"/>
</dbReference>
<sequence>AKMRGVCLFLLILPVFNCWCPEGFELVRDGQCRGLYTTVSVSHSGGIDMAVSKCMEINAQPIIIHTQEQNTYWTTRDDTFPIGIVCNNVTKKWQWADGSLIDYKPPEGSQNSDLDNACSSGCTWQGYTANGDWNKYCDSTVYSKNIFCTTQLEQPIASADGCDSFEDDSEDGVCYQIGESAENWQGAQLACQQFGANLASIHSDQENTFVRRLAVSKGAVNGVLLGATTSGKGYDFAWIDGTDWDYANFHPGFPETGLGDCLAMDTSMANGYWMNMNCTSQLPVACIRDQKPVVDPFCSTGPWKEGQLMTSPGFPFSSNTFCDYFLTVEVGKKVEVVIKLEANTCCDYLTIYDGQLGGVLLANLTGEVRSKVVKTTTSNTMRVNWQPDGGANVRGLAMSFRGVLH</sequence>
<dbReference type="SUPFAM" id="SSF49854">
    <property type="entry name" value="Spermadhesin, CUB domain"/>
    <property type="match status" value="1"/>
</dbReference>
<dbReference type="PANTHER" id="PTHR22991">
    <property type="entry name" value="PROTEIN CBG13490"/>
    <property type="match status" value="1"/>
</dbReference>
<dbReference type="EMBL" id="BTRK01000006">
    <property type="protein sequence ID" value="GMR62128.1"/>
    <property type="molecule type" value="Genomic_DNA"/>
</dbReference>
<dbReference type="SUPFAM" id="SSF56436">
    <property type="entry name" value="C-type lectin-like"/>
    <property type="match status" value="2"/>
</dbReference>
<evidence type="ECO:0008006" key="8">
    <source>
        <dbReference type="Google" id="ProtNLM"/>
    </source>
</evidence>
<feature type="domain" description="C-type lectin" evidence="5">
    <location>
        <begin position="170"/>
        <end position="287"/>
    </location>
</feature>
<dbReference type="InterPro" id="IPR001304">
    <property type="entry name" value="C-type_lectin-like"/>
</dbReference>
<feature type="non-terminal residue" evidence="6">
    <location>
        <position position="1"/>
    </location>
</feature>
<dbReference type="Proteomes" id="UP001328107">
    <property type="component" value="Unassembled WGS sequence"/>
</dbReference>
<feature type="chain" id="PRO_5042886508" description="C-type lectin" evidence="3">
    <location>
        <begin position="19"/>
        <end position="405"/>
    </location>
</feature>
<dbReference type="Pfam" id="PF00431">
    <property type="entry name" value="CUB"/>
    <property type="match status" value="1"/>
</dbReference>
<dbReference type="InterPro" id="IPR035914">
    <property type="entry name" value="Sperma_CUB_dom_sf"/>
</dbReference>
<evidence type="ECO:0000259" key="5">
    <source>
        <dbReference type="PROSITE" id="PS50041"/>
    </source>
</evidence>
<dbReference type="SMART" id="SM00042">
    <property type="entry name" value="CUB"/>
    <property type="match status" value="1"/>
</dbReference>
<feature type="signal peptide" evidence="3">
    <location>
        <begin position="1"/>
        <end position="18"/>
    </location>
</feature>
<name>A0AAN5IDC6_9BILA</name>
<dbReference type="InterPro" id="IPR050976">
    <property type="entry name" value="Snaclec"/>
</dbReference>
<organism evidence="6 7">
    <name type="scientific">Pristionchus mayeri</name>
    <dbReference type="NCBI Taxonomy" id="1317129"/>
    <lineage>
        <taxon>Eukaryota</taxon>
        <taxon>Metazoa</taxon>
        <taxon>Ecdysozoa</taxon>
        <taxon>Nematoda</taxon>
        <taxon>Chromadorea</taxon>
        <taxon>Rhabditida</taxon>
        <taxon>Rhabditina</taxon>
        <taxon>Diplogasteromorpha</taxon>
        <taxon>Diplogasteroidea</taxon>
        <taxon>Neodiplogasteridae</taxon>
        <taxon>Pristionchus</taxon>
    </lineage>
</organism>
<dbReference type="PANTHER" id="PTHR22991:SF40">
    <property type="entry name" value="PROTEIN CBG13490"/>
    <property type="match status" value="1"/>
</dbReference>
<dbReference type="PROSITE" id="PS50041">
    <property type="entry name" value="C_TYPE_LECTIN_2"/>
    <property type="match status" value="1"/>
</dbReference>
<dbReference type="Pfam" id="PF00059">
    <property type="entry name" value="Lectin_C"/>
    <property type="match status" value="1"/>
</dbReference>
<feature type="domain" description="CUB" evidence="4">
    <location>
        <begin position="298"/>
        <end position="403"/>
    </location>
</feature>
<protein>
    <recommendedName>
        <fullName evidence="8">C-type lectin</fullName>
    </recommendedName>
</protein>
<proteinExistence type="predicted"/>
<dbReference type="AlphaFoldDB" id="A0AAN5IDC6"/>
<keyword evidence="3" id="KW-0732">Signal</keyword>
<dbReference type="PROSITE" id="PS01180">
    <property type="entry name" value="CUB"/>
    <property type="match status" value="1"/>
</dbReference>
<dbReference type="InterPro" id="IPR016187">
    <property type="entry name" value="CTDL_fold"/>
</dbReference>
<evidence type="ECO:0000256" key="1">
    <source>
        <dbReference type="ARBA" id="ARBA00023157"/>
    </source>
</evidence>
<gene>
    <name evidence="6" type="ORF">PMAYCL1PPCAC_32323</name>
</gene>
<evidence type="ECO:0000256" key="2">
    <source>
        <dbReference type="PROSITE-ProRule" id="PRU00059"/>
    </source>
</evidence>
<evidence type="ECO:0000313" key="6">
    <source>
        <dbReference type="EMBL" id="GMR62128.1"/>
    </source>
</evidence>
<evidence type="ECO:0000256" key="3">
    <source>
        <dbReference type="SAM" id="SignalP"/>
    </source>
</evidence>
<evidence type="ECO:0000259" key="4">
    <source>
        <dbReference type="PROSITE" id="PS01180"/>
    </source>
</evidence>
<dbReference type="Gene3D" id="2.60.120.290">
    <property type="entry name" value="Spermadhesin, CUB domain"/>
    <property type="match status" value="1"/>
</dbReference>
<dbReference type="SMART" id="SM00034">
    <property type="entry name" value="CLECT"/>
    <property type="match status" value="1"/>
</dbReference>
<keyword evidence="1" id="KW-1015">Disulfide bond</keyword>
<comment type="caution">
    <text evidence="6">The sequence shown here is derived from an EMBL/GenBank/DDBJ whole genome shotgun (WGS) entry which is preliminary data.</text>
</comment>
<dbReference type="InterPro" id="IPR016186">
    <property type="entry name" value="C-type_lectin-like/link_sf"/>
</dbReference>
<evidence type="ECO:0000313" key="7">
    <source>
        <dbReference type="Proteomes" id="UP001328107"/>
    </source>
</evidence>
<keyword evidence="7" id="KW-1185">Reference proteome</keyword>